<reference evidence="1 2" key="1">
    <citation type="submission" date="2024-02" db="EMBL/GenBank/DDBJ databases">
        <authorList>
            <person name="Vignale AGUSTIN F."/>
            <person name="Sosa J E."/>
            <person name="Modenutti C."/>
        </authorList>
    </citation>
    <scope>NUCLEOTIDE SEQUENCE [LARGE SCALE GENOMIC DNA]</scope>
</reference>
<sequence>MGLPQNPAMPLPSFLDNWKSNDKFVFSHNILSVGLCNPPNRWVKINPCRLAKDDCSFGSWYNPKIISHLLFSFPNKGYMDPSPFLSHPTSG</sequence>
<organism evidence="1 2">
    <name type="scientific">Ilex paraguariensis</name>
    <name type="common">yerba mate</name>
    <dbReference type="NCBI Taxonomy" id="185542"/>
    <lineage>
        <taxon>Eukaryota</taxon>
        <taxon>Viridiplantae</taxon>
        <taxon>Streptophyta</taxon>
        <taxon>Embryophyta</taxon>
        <taxon>Tracheophyta</taxon>
        <taxon>Spermatophyta</taxon>
        <taxon>Magnoliopsida</taxon>
        <taxon>eudicotyledons</taxon>
        <taxon>Gunneridae</taxon>
        <taxon>Pentapetalae</taxon>
        <taxon>asterids</taxon>
        <taxon>campanulids</taxon>
        <taxon>Aquifoliales</taxon>
        <taxon>Aquifoliaceae</taxon>
        <taxon>Ilex</taxon>
    </lineage>
</organism>
<accession>A0ABC8T8U9</accession>
<name>A0ABC8T8U9_9AQUA</name>
<keyword evidence="2" id="KW-1185">Reference proteome</keyword>
<dbReference type="AlphaFoldDB" id="A0ABC8T8U9"/>
<evidence type="ECO:0000313" key="1">
    <source>
        <dbReference type="EMBL" id="CAK9164516.1"/>
    </source>
</evidence>
<comment type="caution">
    <text evidence="1">The sequence shown here is derived from an EMBL/GenBank/DDBJ whole genome shotgun (WGS) entry which is preliminary data.</text>
</comment>
<evidence type="ECO:0000313" key="2">
    <source>
        <dbReference type="Proteomes" id="UP001642360"/>
    </source>
</evidence>
<proteinExistence type="predicted"/>
<dbReference type="EMBL" id="CAUOFW020004225">
    <property type="protein sequence ID" value="CAK9164516.1"/>
    <property type="molecule type" value="Genomic_DNA"/>
</dbReference>
<gene>
    <name evidence="1" type="ORF">ILEXP_LOCUS33642</name>
</gene>
<protein>
    <submittedName>
        <fullName evidence="1">Uncharacterized protein</fullName>
    </submittedName>
</protein>
<dbReference type="Proteomes" id="UP001642360">
    <property type="component" value="Unassembled WGS sequence"/>
</dbReference>